<dbReference type="EMBL" id="UINC01008464">
    <property type="protein sequence ID" value="SVA38090.1"/>
    <property type="molecule type" value="Genomic_DNA"/>
</dbReference>
<dbReference type="AlphaFoldDB" id="A0A381VCJ6"/>
<organism evidence="1">
    <name type="scientific">marine metagenome</name>
    <dbReference type="NCBI Taxonomy" id="408172"/>
    <lineage>
        <taxon>unclassified sequences</taxon>
        <taxon>metagenomes</taxon>
        <taxon>ecological metagenomes</taxon>
    </lineage>
</organism>
<protein>
    <submittedName>
        <fullName evidence="1">Uncharacterized protein</fullName>
    </submittedName>
</protein>
<gene>
    <name evidence="1" type="ORF">METZ01_LOCUS90944</name>
</gene>
<evidence type="ECO:0000313" key="1">
    <source>
        <dbReference type="EMBL" id="SVA38090.1"/>
    </source>
</evidence>
<sequence length="266" mass="29816">MDRMKTLWSVAAATTVLALVPVFADHHESAAAEAEAPKSFNVQAQLCTLKTGKTMAQYDKMVQGYFNWAKKHDVEVLFLRHTPLFTHANATTEPEHEFAEFLISNYETSGEAWDKWLSTEDGQKLNATWQELASCHVKMGALYMKWADQAALDADDDRIVTWDWCTRREGVSSDQLKAKHDSIVAAYPDGVANIAWAVFIPQIGSANAPGDFANIVAYPDVKGLMARQKWLNEDEGWRVMRDYYTSYASCSGPSASIEQVLNRPDQ</sequence>
<reference evidence="1" key="1">
    <citation type="submission" date="2018-05" db="EMBL/GenBank/DDBJ databases">
        <authorList>
            <person name="Lanie J.A."/>
            <person name="Ng W.-L."/>
            <person name="Kazmierczak K.M."/>
            <person name="Andrzejewski T.M."/>
            <person name="Davidsen T.M."/>
            <person name="Wayne K.J."/>
            <person name="Tettelin H."/>
            <person name="Glass J.I."/>
            <person name="Rusch D."/>
            <person name="Podicherti R."/>
            <person name="Tsui H.-C.T."/>
            <person name="Winkler M.E."/>
        </authorList>
    </citation>
    <scope>NUCLEOTIDE SEQUENCE</scope>
</reference>
<proteinExistence type="predicted"/>
<accession>A0A381VCJ6</accession>
<name>A0A381VCJ6_9ZZZZ</name>